<comment type="caution">
    <text evidence="2">The sequence shown here is derived from an EMBL/GenBank/DDBJ whole genome shotgun (WGS) entry which is preliminary data.</text>
</comment>
<feature type="domain" description="N-acetyltransferase" evidence="1">
    <location>
        <begin position="9"/>
        <end position="170"/>
    </location>
</feature>
<dbReference type="RefSeq" id="WP_053767585.1">
    <property type="nucleotide sequence ID" value="NZ_LHCI01000106.1"/>
</dbReference>
<reference evidence="2 3" key="1">
    <citation type="submission" date="2015-07" db="EMBL/GenBank/DDBJ databases">
        <authorList>
            <person name="Noorani M."/>
        </authorList>
    </citation>
    <scope>NUCLEOTIDE SEQUENCE [LARGE SCALE GENOMIC DNA]</scope>
    <source>
        <strain evidence="3">ATCC 25104 / DSM 625 / JCM 10724 / NBRC 103206 / NCIMB 11243 / YT-1</strain>
    </source>
</reference>
<keyword evidence="2" id="KW-0012">Acyltransferase</keyword>
<proteinExistence type="predicted"/>
<dbReference type="PANTHER" id="PTHR43415">
    <property type="entry name" value="SPERMIDINE N(1)-ACETYLTRANSFERASE"/>
    <property type="match status" value="1"/>
</dbReference>
<dbReference type="Gene3D" id="3.40.630.30">
    <property type="match status" value="1"/>
</dbReference>
<dbReference type="EC" id="2.3.1.82" evidence="2"/>
<protein>
    <submittedName>
        <fullName evidence="2">Aminoglycoside N(6')-acetyltransferase type 1</fullName>
        <ecNumber evidence="2">2.3.1.82</ecNumber>
    </submittedName>
</protein>
<dbReference type="GO" id="GO:0047663">
    <property type="term" value="F:aminoglycoside 6'-N-acetyltransferase activity"/>
    <property type="evidence" value="ECO:0007669"/>
    <property type="project" value="UniProtKB-EC"/>
</dbReference>
<organism evidence="2 3">
    <name type="scientific">Thermus aquaticus</name>
    <dbReference type="NCBI Taxonomy" id="271"/>
    <lineage>
        <taxon>Bacteria</taxon>
        <taxon>Thermotogati</taxon>
        <taxon>Deinococcota</taxon>
        <taxon>Deinococci</taxon>
        <taxon>Thermales</taxon>
        <taxon>Thermaceae</taxon>
        <taxon>Thermus</taxon>
    </lineage>
</organism>
<dbReference type="CDD" id="cd04301">
    <property type="entry name" value="NAT_SF"/>
    <property type="match status" value="1"/>
</dbReference>
<dbReference type="AlphaFoldDB" id="A0A0M9ADL5"/>
<dbReference type="PATRIC" id="fig|271.14.peg.1138"/>
<dbReference type="PANTHER" id="PTHR43415:SF3">
    <property type="entry name" value="GNAT-FAMILY ACETYLTRANSFERASE"/>
    <property type="match status" value="1"/>
</dbReference>
<keyword evidence="2" id="KW-0808">Transferase</keyword>
<dbReference type="InterPro" id="IPR000182">
    <property type="entry name" value="GNAT_dom"/>
</dbReference>
<dbReference type="Proteomes" id="UP000037685">
    <property type="component" value="Unassembled WGS sequence"/>
</dbReference>
<dbReference type="InterPro" id="IPR016181">
    <property type="entry name" value="Acyl_CoA_acyltransferase"/>
</dbReference>
<name>A0A0M9ADL5_THEAQ</name>
<dbReference type="SUPFAM" id="SSF55729">
    <property type="entry name" value="Acyl-CoA N-acyltransferases (Nat)"/>
    <property type="match status" value="1"/>
</dbReference>
<evidence type="ECO:0000313" key="2">
    <source>
        <dbReference type="EMBL" id="KOX89879.1"/>
    </source>
</evidence>
<evidence type="ECO:0000313" key="3">
    <source>
        <dbReference type="Proteomes" id="UP000037685"/>
    </source>
</evidence>
<dbReference type="Pfam" id="PF13302">
    <property type="entry name" value="Acetyltransf_3"/>
    <property type="match status" value="1"/>
</dbReference>
<gene>
    <name evidence="2" type="primary">aacA4</name>
    <name evidence="2" type="ORF">BVI061214_01062</name>
</gene>
<sequence>MDWPRYGRVVLKPFSSGLTEEEWKGLYETFRDPEVAEWNGSSPLRTPFWLFKRFVLAETKRKDRLAFIVLDEKGEYLGTVELYDILPGEQATLGILIGRKDRWGQGYGTEAVRALLAYAFGPLGLKRVRLRTFAHNLRARRAFKKAGFREVGLGPGPKGKEDVYMEVRREDFGPEA</sequence>
<evidence type="ECO:0000259" key="1">
    <source>
        <dbReference type="PROSITE" id="PS51186"/>
    </source>
</evidence>
<dbReference type="EMBL" id="LHCI01000106">
    <property type="protein sequence ID" value="KOX89879.1"/>
    <property type="molecule type" value="Genomic_DNA"/>
</dbReference>
<dbReference type="PROSITE" id="PS51186">
    <property type="entry name" value="GNAT"/>
    <property type="match status" value="1"/>
</dbReference>
<accession>A0A0M9ADL5</accession>